<dbReference type="Proteomes" id="UP000516957">
    <property type="component" value="Unassembled WGS sequence"/>
</dbReference>
<dbReference type="EMBL" id="JACCBE010000001">
    <property type="protein sequence ID" value="NYD59175.1"/>
    <property type="molecule type" value="Genomic_DNA"/>
</dbReference>
<comment type="caution">
    <text evidence="1">The sequence shown here is derived from an EMBL/GenBank/DDBJ whole genome shotgun (WGS) entry which is preliminary data.</text>
</comment>
<accession>A0A7Y9F3Y9</accession>
<organism evidence="1 2">
    <name type="scientific">Nocardioides marinisabuli</name>
    <dbReference type="NCBI Taxonomy" id="419476"/>
    <lineage>
        <taxon>Bacteria</taxon>
        <taxon>Bacillati</taxon>
        <taxon>Actinomycetota</taxon>
        <taxon>Actinomycetes</taxon>
        <taxon>Propionibacteriales</taxon>
        <taxon>Nocardioidaceae</taxon>
        <taxon>Nocardioides</taxon>
    </lineage>
</organism>
<dbReference type="AlphaFoldDB" id="A0A7Y9F3Y9"/>
<evidence type="ECO:0000313" key="1">
    <source>
        <dbReference type="EMBL" id="NYD59175.1"/>
    </source>
</evidence>
<dbReference type="RefSeq" id="WP_179616666.1">
    <property type="nucleotide sequence ID" value="NZ_CP059163.1"/>
</dbReference>
<evidence type="ECO:0000313" key="2">
    <source>
        <dbReference type="Proteomes" id="UP000516957"/>
    </source>
</evidence>
<proteinExistence type="predicted"/>
<sequence>MNASEPRPPRALAADWVEGRLSAQDAEHAARLAGSDPDFRAEADFVREVLAAGQVMPLVEPPPVLRQRLRQSFQQWHRAPSSRVSQLLEVVASLVFDSHRHQLGLATRGAAATMPGPARHLVYRCELADLMVEARVDEDADQVDLRGQVLLSHDTGSPIFTAEVLCPDRATLSVDADAVGRFSVLAPRGATELRVSNGEMTIIAELDLQTEES</sequence>
<gene>
    <name evidence="1" type="ORF">BKA08_003413</name>
</gene>
<protein>
    <submittedName>
        <fullName evidence="1">Uncharacterized protein</fullName>
    </submittedName>
</protein>
<keyword evidence="2" id="KW-1185">Reference proteome</keyword>
<reference evidence="1 2" key="1">
    <citation type="submission" date="2020-07" db="EMBL/GenBank/DDBJ databases">
        <title>Sequencing the genomes of 1000 actinobacteria strains.</title>
        <authorList>
            <person name="Klenk H.-P."/>
        </authorList>
    </citation>
    <scope>NUCLEOTIDE SEQUENCE [LARGE SCALE GENOMIC DNA]</scope>
    <source>
        <strain evidence="1 2">DSM 18965</strain>
    </source>
</reference>
<name>A0A7Y9F3Y9_9ACTN</name>